<dbReference type="GO" id="GO:0046464">
    <property type="term" value="P:acylglycerol catabolic process"/>
    <property type="evidence" value="ECO:0007669"/>
    <property type="project" value="TreeGrafter"/>
</dbReference>
<dbReference type="InterPro" id="IPR000073">
    <property type="entry name" value="AB_hydrolase_1"/>
</dbReference>
<dbReference type="InterPro" id="IPR050266">
    <property type="entry name" value="AB_hydrolase_sf"/>
</dbReference>
<dbReference type="Gene3D" id="3.40.50.1820">
    <property type="entry name" value="alpha/beta hydrolase"/>
    <property type="match status" value="1"/>
</dbReference>
<dbReference type="OrthoDB" id="252464at2"/>
<dbReference type="AlphaFoldDB" id="A0A0R1J8Y0"/>
<dbReference type="Proteomes" id="UP000050929">
    <property type="component" value="Unassembled WGS sequence"/>
</dbReference>
<dbReference type="InterPro" id="IPR029058">
    <property type="entry name" value="AB_hydrolase_fold"/>
</dbReference>
<evidence type="ECO:0000259" key="1">
    <source>
        <dbReference type="Pfam" id="PF00561"/>
    </source>
</evidence>
<evidence type="ECO:0000313" key="2">
    <source>
        <dbReference type="EMBL" id="KRK64114.1"/>
    </source>
</evidence>
<dbReference type="GO" id="GO:0047372">
    <property type="term" value="F:monoacylglycerol lipase activity"/>
    <property type="evidence" value="ECO:0007669"/>
    <property type="project" value="TreeGrafter"/>
</dbReference>
<dbReference type="SUPFAM" id="SSF53474">
    <property type="entry name" value="alpha/beta-Hydrolases"/>
    <property type="match status" value="1"/>
</dbReference>
<organism evidence="2 3">
    <name type="scientific">Companilactobacillus tucceti DSM 20183</name>
    <dbReference type="NCBI Taxonomy" id="1423811"/>
    <lineage>
        <taxon>Bacteria</taxon>
        <taxon>Bacillati</taxon>
        <taxon>Bacillota</taxon>
        <taxon>Bacilli</taxon>
        <taxon>Lactobacillales</taxon>
        <taxon>Lactobacillaceae</taxon>
        <taxon>Companilactobacillus</taxon>
    </lineage>
</organism>
<accession>A0A0R1J8Y0</accession>
<feature type="domain" description="AB hydrolase-1" evidence="1">
    <location>
        <begin position="36"/>
        <end position="270"/>
    </location>
</feature>
<keyword evidence="3" id="KW-1185">Reference proteome</keyword>
<protein>
    <submittedName>
        <fullName evidence="2">Alpha beta hydrolase fold protein</fullName>
    </submittedName>
</protein>
<dbReference type="EMBL" id="AZDG01000016">
    <property type="protein sequence ID" value="KRK64114.1"/>
    <property type="molecule type" value="Genomic_DNA"/>
</dbReference>
<sequence length="287" mass="31715">MIEKIKRQIDLENKLETSRGFVNVRVTGDVNDDKEIIVLVSGINGSISYYDSITPYLTDKYTVVAMDLLGQGKSSEAKDDLYNIDVEAWAMWEGIGRIKVLKPVIVFGYGVGGLIVNRMAEQHDIAMSKKIMLNTPATEKYADLDTSTTFSSIPLLGKMAKSSVKSNLYFAKGFDTSALEDSNIIAKSASETDKKIAKKLLRSTDKYLEEMALNRRMRKVNLPTLALFSDGDQILGEAGIKDAKATIGRVPNLTMEDISGTGHIAFLEKPEEIAKKIIEFDESTPTE</sequence>
<dbReference type="PRINTS" id="PR00412">
    <property type="entry name" value="EPOXHYDRLASE"/>
</dbReference>
<dbReference type="PANTHER" id="PTHR43798:SF5">
    <property type="entry name" value="MONOACYLGLYCEROL LIPASE ABHD6"/>
    <property type="match status" value="1"/>
</dbReference>
<name>A0A0R1J8Y0_9LACO</name>
<dbReference type="Pfam" id="PF00561">
    <property type="entry name" value="Abhydrolase_1"/>
    <property type="match status" value="1"/>
</dbReference>
<dbReference type="PANTHER" id="PTHR43798">
    <property type="entry name" value="MONOACYLGLYCEROL LIPASE"/>
    <property type="match status" value="1"/>
</dbReference>
<dbReference type="InterPro" id="IPR000639">
    <property type="entry name" value="Epox_hydrolase-like"/>
</dbReference>
<keyword evidence="2" id="KW-0378">Hydrolase</keyword>
<gene>
    <name evidence="2" type="ORF">FC72_GL000680</name>
</gene>
<dbReference type="GO" id="GO:0016020">
    <property type="term" value="C:membrane"/>
    <property type="evidence" value="ECO:0007669"/>
    <property type="project" value="TreeGrafter"/>
</dbReference>
<comment type="caution">
    <text evidence="2">The sequence shown here is derived from an EMBL/GenBank/DDBJ whole genome shotgun (WGS) entry which is preliminary data.</text>
</comment>
<dbReference type="PATRIC" id="fig|1423811.3.peg.690"/>
<proteinExistence type="predicted"/>
<evidence type="ECO:0000313" key="3">
    <source>
        <dbReference type="Proteomes" id="UP000050929"/>
    </source>
</evidence>
<dbReference type="STRING" id="1423811.FC72_GL000680"/>
<reference evidence="2 3" key="1">
    <citation type="journal article" date="2015" name="Genome Announc.">
        <title>Expanding the biotechnology potential of lactobacilli through comparative genomics of 213 strains and associated genera.</title>
        <authorList>
            <person name="Sun Z."/>
            <person name="Harris H.M."/>
            <person name="McCann A."/>
            <person name="Guo C."/>
            <person name="Argimon S."/>
            <person name="Zhang W."/>
            <person name="Yang X."/>
            <person name="Jeffery I.B."/>
            <person name="Cooney J.C."/>
            <person name="Kagawa T.F."/>
            <person name="Liu W."/>
            <person name="Song Y."/>
            <person name="Salvetti E."/>
            <person name="Wrobel A."/>
            <person name="Rasinkangas P."/>
            <person name="Parkhill J."/>
            <person name="Rea M.C."/>
            <person name="O'Sullivan O."/>
            <person name="Ritari J."/>
            <person name="Douillard F.P."/>
            <person name="Paul Ross R."/>
            <person name="Yang R."/>
            <person name="Briner A.E."/>
            <person name="Felis G.E."/>
            <person name="de Vos W.M."/>
            <person name="Barrangou R."/>
            <person name="Klaenhammer T.R."/>
            <person name="Caufield P.W."/>
            <person name="Cui Y."/>
            <person name="Zhang H."/>
            <person name="O'Toole P.W."/>
        </authorList>
    </citation>
    <scope>NUCLEOTIDE SEQUENCE [LARGE SCALE GENOMIC DNA]</scope>
    <source>
        <strain evidence="2 3">DSM 20183</strain>
    </source>
</reference>